<reference evidence="4" key="1">
    <citation type="journal article" date="2019" name="Int. J. Syst. Evol. Microbiol.">
        <title>The Global Catalogue of Microorganisms (GCM) 10K type strain sequencing project: providing services to taxonomists for standard genome sequencing and annotation.</title>
        <authorList>
            <consortium name="The Broad Institute Genomics Platform"/>
            <consortium name="The Broad Institute Genome Sequencing Center for Infectious Disease"/>
            <person name="Wu L."/>
            <person name="Ma J."/>
        </authorList>
    </citation>
    <scope>NUCLEOTIDE SEQUENCE [LARGE SCALE GENOMIC DNA]</scope>
    <source>
        <strain evidence="4">KCTC 52168</strain>
    </source>
</reference>
<organism evidence="3 4">
    <name type="scientific">Piscinibacterium candidicorallinum</name>
    <dbReference type="NCBI Taxonomy" id="1793872"/>
    <lineage>
        <taxon>Bacteria</taxon>
        <taxon>Pseudomonadati</taxon>
        <taxon>Pseudomonadota</taxon>
        <taxon>Betaproteobacteria</taxon>
        <taxon>Burkholderiales</taxon>
        <taxon>Piscinibacterium</taxon>
    </lineage>
</organism>
<sequence length="697" mass="78208">MRFSFSAGLMIRRGEQCFEFERQLLDGRVVFTDVLTKAPWTLATKDLLEAIEEHKVEVVLESGVACKATPRGVQSGEVNIDVSTLPAVVRDRAEYRMKWVNAMRQRGVSRGATSAIKHHSAEFAQRWGVRPPGVTTLARWMRDFEAGGRTLLSLVDCPRRRVKRTNDKVRELATKILRKHYFSRERASIRDCFDRLQIALKTETSAGRMVPEESKISLSTLQRIVNETPLYVRLSKRHSETHARAMLRTTFTGQNFEYPAERYEIDHTPLDFLVLCDRTLIPLGRPVITVVIDSYSGYVVGFYVSFYGPSTTSVSGALRCAIFPKDGLVCSVELQNAWLSAGIPALLLCDNGLEFHAKLLGTWAGALGMDIQFARVRTPWTKARVERFFRDQSRFGLVSGRILKRRANDLYENPTDTAAITLSNLIDGLVKYAVDIHSQRVNERTLEYPLHRFEEGLKRMPPAEYCTNTKMAQLILAHEKKLTVDSGGVRFAGLRYDCTPLNHVIQRSGHRQITVKFDPDDLDQVYAVVDESGVPIALQSRDPEYTAGLSWNQHQAIRRYARKALKEDGVGERLLRAKQELWEHWANATHTMPRKERQQLAIFSGASSARSLFKSDRGESSASDEGAPLKVITEPSTATAGDDLPVDEMVTDVSSSPTDVGPATDELPEGATVFLDADRILVASGAHDQQLWGAELE</sequence>
<dbReference type="EMBL" id="JBHRTI010000010">
    <property type="protein sequence ID" value="MFC3149188.1"/>
    <property type="molecule type" value="Genomic_DNA"/>
</dbReference>
<dbReference type="Pfam" id="PF09299">
    <property type="entry name" value="Mu-transpos_C"/>
    <property type="match status" value="1"/>
</dbReference>
<protein>
    <submittedName>
        <fullName evidence="3">Mu transposase C-terminal domain-containing protein</fullName>
    </submittedName>
</protein>
<feature type="region of interest" description="Disordered" evidence="1">
    <location>
        <begin position="613"/>
        <end position="644"/>
    </location>
</feature>
<name>A0ABV7H8T9_9BURK</name>
<dbReference type="InterPro" id="IPR015378">
    <property type="entry name" value="Transposase-like_Mu_C"/>
</dbReference>
<keyword evidence="4" id="KW-1185">Reference proteome</keyword>
<evidence type="ECO:0000313" key="4">
    <source>
        <dbReference type="Proteomes" id="UP001595556"/>
    </source>
</evidence>
<gene>
    <name evidence="3" type="ORF">ACFOEN_16320</name>
</gene>
<dbReference type="InterPro" id="IPR012337">
    <property type="entry name" value="RNaseH-like_sf"/>
</dbReference>
<dbReference type="Proteomes" id="UP001595556">
    <property type="component" value="Unassembled WGS sequence"/>
</dbReference>
<dbReference type="InterPro" id="IPR001584">
    <property type="entry name" value="Integrase_cat-core"/>
</dbReference>
<evidence type="ECO:0000256" key="1">
    <source>
        <dbReference type="SAM" id="MobiDB-lite"/>
    </source>
</evidence>
<accession>A0ABV7H8T9</accession>
<proteinExistence type="predicted"/>
<comment type="caution">
    <text evidence="3">The sequence shown here is derived from an EMBL/GenBank/DDBJ whole genome shotgun (WGS) entry which is preliminary data.</text>
</comment>
<evidence type="ECO:0000313" key="3">
    <source>
        <dbReference type="EMBL" id="MFC3149188.1"/>
    </source>
</evidence>
<dbReference type="PROSITE" id="PS50994">
    <property type="entry name" value="INTEGRASE"/>
    <property type="match status" value="1"/>
</dbReference>
<dbReference type="Gene3D" id="3.30.420.10">
    <property type="entry name" value="Ribonuclease H-like superfamily/Ribonuclease H"/>
    <property type="match status" value="1"/>
</dbReference>
<evidence type="ECO:0000259" key="2">
    <source>
        <dbReference type="PROSITE" id="PS50994"/>
    </source>
</evidence>
<dbReference type="RefSeq" id="WP_377305761.1">
    <property type="nucleotide sequence ID" value="NZ_CP180191.1"/>
</dbReference>
<dbReference type="InterPro" id="IPR036397">
    <property type="entry name" value="RNaseH_sf"/>
</dbReference>
<feature type="domain" description="Integrase catalytic" evidence="2">
    <location>
        <begin position="255"/>
        <end position="457"/>
    </location>
</feature>
<dbReference type="SUPFAM" id="SSF53098">
    <property type="entry name" value="Ribonuclease H-like"/>
    <property type="match status" value="1"/>
</dbReference>